<sequence length="223" mass="25091">MPLGRIMSLCFLESFWIILGYHPSHLLPGPTFPEASPVLGSGSMIEEFVYTSTAAIQRIIPTSSNPYPPTLFYGFFLVKTRPWIFITDLQTLLHSTGIVKPSGFGTSSWIGLPFIWTWIVTPYGLPLLGSRKFQPLDLLFFNRHFLPCIQSIQVCIKDQSASVYLSLSLCSYKLFRIPGIAYLFMDCQRSLCVALPVVPSNLERSSILISDPRNNFKKSGKLM</sequence>
<evidence type="ECO:0000313" key="2">
    <source>
        <dbReference type="EMBL" id="KAB8296088.1"/>
    </source>
</evidence>
<keyword evidence="1" id="KW-0732">Signal</keyword>
<evidence type="ECO:0008006" key="4">
    <source>
        <dbReference type="Google" id="ProtNLM"/>
    </source>
</evidence>
<proteinExistence type="predicted"/>
<gene>
    <name evidence="2" type="ORF">EYC80_008889</name>
</gene>
<organism evidence="2 3">
    <name type="scientific">Monilinia laxa</name>
    <name type="common">Brown rot fungus</name>
    <name type="synonym">Sclerotinia laxa</name>
    <dbReference type="NCBI Taxonomy" id="61186"/>
    <lineage>
        <taxon>Eukaryota</taxon>
        <taxon>Fungi</taxon>
        <taxon>Dikarya</taxon>
        <taxon>Ascomycota</taxon>
        <taxon>Pezizomycotina</taxon>
        <taxon>Leotiomycetes</taxon>
        <taxon>Helotiales</taxon>
        <taxon>Sclerotiniaceae</taxon>
        <taxon>Monilinia</taxon>
    </lineage>
</organism>
<accession>A0A5N6K1R1</accession>
<dbReference type="EMBL" id="VIGI01000009">
    <property type="protein sequence ID" value="KAB8296088.1"/>
    <property type="molecule type" value="Genomic_DNA"/>
</dbReference>
<comment type="caution">
    <text evidence="2">The sequence shown here is derived from an EMBL/GenBank/DDBJ whole genome shotgun (WGS) entry which is preliminary data.</text>
</comment>
<reference evidence="2 3" key="1">
    <citation type="submission" date="2019-06" db="EMBL/GenBank/DDBJ databases">
        <title>Genome Sequence of the Brown Rot Fungal Pathogen Monilinia laxa.</title>
        <authorList>
            <person name="De Miccolis Angelini R.M."/>
            <person name="Landi L."/>
            <person name="Abate D."/>
            <person name="Pollastro S."/>
            <person name="Romanazzi G."/>
            <person name="Faretra F."/>
        </authorList>
    </citation>
    <scope>NUCLEOTIDE SEQUENCE [LARGE SCALE GENOMIC DNA]</scope>
    <source>
        <strain evidence="2 3">Mlax316</strain>
    </source>
</reference>
<keyword evidence="3" id="KW-1185">Reference proteome</keyword>
<evidence type="ECO:0000313" key="3">
    <source>
        <dbReference type="Proteomes" id="UP000326757"/>
    </source>
</evidence>
<feature type="signal peptide" evidence="1">
    <location>
        <begin position="1"/>
        <end position="20"/>
    </location>
</feature>
<dbReference type="AlphaFoldDB" id="A0A5N6K1R1"/>
<protein>
    <recommendedName>
        <fullName evidence="4">LAGLIDADG endonuclease</fullName>
    </recommendedName>
</protein>
<name>A0A5N6K1R1_MONLA</name>
<evidence type="ECO:0000256" key="1">
    <source>
        <dbReference type="SAM" id="SignalP"/>
    </source>
</evidence>
<feature type="chain" id="PRO_5024899223" description="LAGLIDADG endonuclease" evidence="1">
    <location>
        <begin position="21"/>
        <end position="223"/>
    </location>
</feature>
<dbReference type="Proteomes" id="UP000326757">
    <property type="component" value="Unassembled WGS sequence"/>
</dbReference>